<accession>A0A832A425</accession>
<evidence type="ECO:0000259" key="1">
    <source>
        <dbReference type="Pfam" id="PF01909"/>
    </source>
</evidence>
<reference evidence="2" key="1">
    <citation type="journal article" date="2020" name="mSystems">
        <title>Genome- and Community-Level Interaction Insights into Carbon Utilization and Element Cycling Functions of Hydrothermarchaeota in Hydrothermal Sediment.</title>
        <authorList>
            <person name="Zhou Z."/>
            <person name="Liu Y."/>
            <person name="Xu W."/>
            <person name="Pan J."/>
            <person name="Luo Z.H."/>
            <person name="Li M."/>
        </authorList>
    </citation>
    <scope>NUCLEOTIDE SEQUENCE [LARGE SCALE GENOMIC DNA]</scope>
    <source>
        <strain evidence="2">SpSt-456</strain>
    </source>
</reference>
<keyword evidence="2" id="KW-0808">Transferase</keyword>
<comment type="caution">
    <text evidence="2">The sequence shown here is derived from an EMBL/GenBank/DDBJ whole genome shotgun (WGS) entry which is preliminary data.</text>
</comment>
<proteinExistence type="predicted"/>
<dbReference type="InterPro" id="IPR052548">
    <property type="entry name" value="Type_VII_TA_antitoxin"/>
</dbReference>
<dbReference type="PANTHER" id="PTHR33933:SF1">
    <property type="entry name" value="PROTEIN ADENYLYLTRANSFERASE MNTA-RELATED"/>
    <property type="match status" value="1"/>
</dbReference>
<dbReference type="InterPro" id="IPR043519">
    <property type="entry name" value="NT_sf"/>
</dbReference>
<evidence type="ECO:0000313" key="2">
    <source>
        <dbReference type="EMBL" id="HFK97272.1"/>
    </source>
</evidence>
<dbReference type="InterPro" id="IPR002934">
    <property type="entry name" value="Polymerase_NTP_transf_dom"/>
</dbReference>
<dbReference type="PANTHER" id="PTHR33933">
    <property type="entry name" value="NUCLEOTIDYLTRANSFERASE"/>
    <property type="match status" value="1"/>
</dbReference>
<dbReference type="AlphaFoldDB" id="A0A832A425"/>
<organism evidence="2">
    <name type="scientific">Desulfacinum infernum</name>
    <dbReference type="NCBI Taxonomy" id="35837"/>
    <lineage>
        <taxon>Bacteria</taxon>
        <taxon>Pseudomonadati</taxon>
        <taxon>Thermodesulfobacteriota</taxon>
        <taxon>Syntrophobacteria</taxon>
        <taxon>Syntrophobacterales</taxon>
        <taxon>Syntrophobacteraceae</taxon>
        <taxon>Desulfacinum</taxon>
    </lineage>
</organism>
<protein>
    <submittedName>
        <fullName evidence="2">Nucleotidyltransferase domain-containing protein</fullName>
    </submittedName>
</protein>
<dbReference type="GO" id="GO:0016779">
    <property type="term" value="F:nucleotidyltransferase activity"/>
    <property type="evidence" value="ECO:0007669"/>
    <property type="project" value="InterPro"/>
</dbReference>
<gene>
    <name evidence="2" type="ORF">ENS06_08105</name>
</gene>
<dbReference type="Gene3D" id="3.30.460.10">
    <property type="entry name" value="Beta Polymerase, domain 2"/>
    <property type="match status" value="1"/>
</dbReference>
<feature type="domain" description="Polymerase nucleotidyl transferase" evidence="1">
    <location>
        <begin position="11"/>
        <end position="92"/>
    </location>
</feature>
<dbReference type="SUPFAM" id="SSF81301">
    <property type="entry name" value="Nucleotidyltransferase"/>
    <property type="match status" value="1"/>
</dbReference>
<dbReference type="EMBL" id="DSTK01000023">
    <property type="protein sequence ID" value="HFK97272.1"/>
    <property type="molecule type" value="Genomic_DNA"/>
</dbReference>
<sequence>MMQEKDRVLLERFAARLRAFYPEAEIWAFGSRARGDAQPDSDLDLLIVLDKVNANLDCIIRDIAWEIGFESECVISTVLLEREEFECGPMSESTLVANVLHEGVRA</sequence>
<name>A0A832A425_9BACT</name>
<dbReference type="CDD" id="cd05403">
    <property type="entry name" value="NT_KNTase_like"/>
    <property type="match status" value="1"/>
</dbReference>
<dbReference type="Pfam" id="PF01909">
    <property type="entry name" value="NTP_transf_2"/>
    <property type="match status" value="1"/>
</dbReference>